<feature type="domain" description="HTH cro/C1-type" evidence="1">
    <location>
        <begin position="93"/>
        <end position="146"/>
    </location>
</feature>
<dbReference type="PROSITE" id="PS50943">
    <property type="entry name" value="HTH_CROC1"/>
    <property type="match status" value="2"/>
</dbReference>
<dbReference type="OrthoDB" id="9904215at2"/>
<dbReference type="InterPro" id="IPR010982">
    <property type="entry name" value="Lambda_DNA-bd_dom_sf"/>
</dbReference>
<dbReference type="Proteomes" id="UP000295706">
    <property type="component" value="Unassembled WGS sequence"/>
</dbReference>
<dbReference type="EMBL" id="SMJU01000001">
    <property type="protein sequence ID" value="TDB68944.1"/>
    <property type="molecule type" value="Genomic_DNA"/>
</dbReference>
<protein>
    <submittedName>
        <fullName evidence="2">XRE family transcriptional regulator</fullName>
    </submittedName>
</protein>
<dbReference type="AlphaFoldDB" id="A0A4R4KKW7"/>
<dbReference type="GO" id="GO:0003677">
    <property type="term" value="F:DNA binding"/>
    <property type="evidence" value="ECO:0007669"/>
    <property type="project" value="InterPro"/>
</dbReference>
<dbReference type="InterPro" id="IPR001387">
    <property type="entry name" value="Cro/C1-type_HTH"/>
</dbReference>
<organism evidence="2 3">
    <name type="scientific">Arundinibacter roseus</name>
    <dbReference type="NCBI Taxonomy" id="2070510"/>
    <lineage>
        <taxon>Bacteria</taxon>
        <taxon>Pseudomonadati</taxon>
        <taxon>Bacteroidota</taxon>
        <taxon>Cytophagia</taxon>
        <taxon>Cytophagales</taxon>
        <taxon>Spirosomataceae</taxon>
        <taxon>Arundinibacter</taxon>
    </lineage>
</organism>
<gene>
    <name evidence="2" type="ORF">EZE20_00990</name>
</gene>
<keyword evidence="3" id="KW-1185">Reference proteome</keyword>
<dbReference type="RefSeq" id="WP_132113546.1">
    <property type="nucleotide sequence ID" value="NZ_SMJU01000001.1"/>
</dbReference>
<dbReference type="CDD" id="cd00093">
    <property type="entry name" value="HTH_XRE"/>
    <property type="match status" value="1"/>
</dbReference>
<dbReference type="SUPFAM" id="SSF47413">
    <property type="entry name" value="lambda repressor-like DNA-binding domains"/>
    <property type="match status" value="2"/>
</dbReference>
<sequence>MDTEMTSNLAAERLADLRVAMNLSRPKFAILVELGAHTISRVENEMTEPSEYMLSQIEKAIPGSTAYILGKTHFMPSHPLLEKTKDEHEGQSLRVYLKRKDIKQADLSKKIGVTRAMINVYLNTSRFRSDVKEKILHALNVPEEIVFGEKNLNLLTTRLSSVNQPVYKEFVVLPKLDPQIRTDLTLQKIVDTLLHFDDRNPQPDGWLMRRGRLTDEELASAVVFETIPSDYVKFKPGTLLVGYLLSADQFEDLKPDDLVAVRVAEQLLIAPVYKNTMEKPEGELMLLLEFNSLILKVPDIEYMFYISHVIESDLSR</sequence>
<accession>A0A4R4KKW7</accession>
<evidence type="ECO:0000313" key="3">
    <source>
        <dbReference type="Proteomes" id="UP000295706"/>
    </source>
</evidence>
<reference evidence="2 3" key="1">
    <citation type="submission" date="2019-02" db="EMBL/GenBank/DDBJ databases">
        <title>Arundinibacter roseus gen. nov., sp. nov., a new member of the family Cytophagaceae.</title>
        <authorList>
            <person name="Szuroczki S."/>
            <person name="Khayer B."/>
            <person name="Sproer C."/>
            <person name="Toumi M."/>
            <person name="Szabo A."/>
            <person name="Felfoldi T."/>
            <person name="Schumann P."/>
            <person name="Toth E."/>
        </authorList>
    </citation>
    <scope>NUCLEOTIDE SEQUENCE [LARGE SCALE GENOMIC DNA]</scope>
    <source>
        <strain evidence="2 3">DMA-k-7a</strain>
    </source>
</reference>
<evidence type="ECO:0000313" key="2">
    <source>
        <dbReference type="EMBL" id="TDB68944.1"/>
    </source>
</evidence>
<dbReference type="SMART" id="SM00530">
    <property type="entry name" value="HTH_XRE"/>
    <property type="match status" value="2"/>
</dbReference>
<dbReference type="Gene3D" id="1.10.260.40">
    <property type="entry name" value="lambda repressor-like DNA-binding domains"/>
    <property type="match status" value="2"/>
</dbReference>
<comment type="caution">
    <text evidence="2">The sequence shown here is derived from an EMBL/GenBank/DDBJ whole genome shotgun (WGS) entry which is preliminary data.</text>
</comment>
<proteinExistence type="predicted"/>
<dbReference type="Pfam" id="PF13443">
    <property type="entry name" value="HTH_26"/>
    <property type="match status" value="1"/>
</dbReference>
<evidence type="ECO:0000259" key="1">
    <source>
        <dbReference type="PROSITE" id="PS50943"/>
    </source>
</evidence>
<name>A0A4R4KKW7_9BACT</name>
<feature type="domain" description="HTH cro/C1-type" evidence="1">
    <location>
        <begin position="14"/>
        <end position="68"/>
    </location>
</feature>